<dbReference type="PANTHER" id="PTHR30319:SF1">
    <property type="entry name" value="TRANSCRIPTIONAL REPRESSOR PAAX"/>
    <property type="match status" value="1"/>
</dbReference>
<accession>A0A7T4UPX2</accession>
<proteinExistence type="predicted"/>
<dbReference type="AlphaFoldDB" id="A0A7T4UPX2"/>
<evidence type="ECO:0000259" key="2">
    <source>
        <dbReference type="Pfam" id="PF08223"/>
    </source>
</evidence>
<reference evidence="4 5" key="1">
    <citation type="submission" date="2020-12" db="EMBL/GenBank/DDBJ databases">
        <authorList>
            <person name="Shan Y."/>
        </authorList>
    </citation>
    <scope>NUCLEOTIDE SEQUENCE [LARGE SCALE GENOMIC DNA]</scope>
    <source>
        <strain evidence="5">csc3.9</strain>
    </source>
</reference>
<gene>
    <name evidence="4" type="primary">paaX</name>
    <name evidence="4" type="ORF">I6N98_13920</name>
</gene>
<dbReference type="Pfam" id="PF07848">
    <property type="entry name" value="PaaX"/>
    <property type="match status" value="1"/>
</dbReference>
<dbReference type="PANTHER" id="PTHR30319">
    <property type="entry name" value="PHENYLACETIC ACID REGULATOR-RELATED TRANSCRIPTIONAL REPRESSOR"/>
    <property type="match status" value="1"/>
</dbReference>
<feature type="domain" description="Transcriptional repressor PaaX-like central Cas2-like" evidence="3">
    <location>
        <begin position="111"/>
        <end position="186"/>
    </location>
</feature>
<feature type="domain" description="Transcriptional repressor PaaX-like C-terminal" evidence="2">
    <location>
        <begin position="198"/>
        <end position="286"/>
    </location>
</feature>
<evidence type="ECO:0000259" key="1">
    <source>
        <dbReference type="Pfam" id="PF07848"/>
    </source>
</evidence>
<dbReference type="Proteomes" id="UP000596063">
    <property type="component" value="Chromosome"/>
</dbReference>
<dbReference type="EMBL" id="CP066167">
    <property type="protein sequence ID" value="QQD17453.1"/>
    <property type="molecule type" value="Genomic_DNA"/>
</dbReference>
<dbReference type="Gene3D" id="3.30.70.2650">
    <property type="match status" value="1"/>
</dbReference>
<dbReference type="InterPro" id="IPR048846">
    <property type="entry name" value="PaaX-like_central"/>
</dbReference>
<dbReference type="NCBIfam" id="TIGR02277">
    <property type="entry name" value="PaaX_trns_reg"/>
    <property type="match status" value="1"/>
</dbReference>
<keyword evidence="5" id="KW-1185">Reference proteome</keyword>
<dbReference type="Gene3D" id="1.20.58.1460">
    <property type="match status" value="1"/>
</dbReference>
<dbReference type="InterPro" id="IPR011965">
    <property type="entry name" value="PaaX_trns_reg"/>
</dbReference>
<evidence type="ECO:0000313" key="4">
    <source>
        <dbReference type="EMBL" id="QQD17453.1"/>
    </source>
</evidence>
<dbReference type="RefSeq" id="WP_198568954.1">
    <property type="nucleotide sequence ID" value="NZ_CP066167.1"/>
</dbReference>
<dbReference type="InterPro" id="IPR012906">
    <property type="entry name" value="PaaX-like_N"/>
</dbReference>
<organism evidence="4 5">
    <name type="scientific">Spongiibacter nanhainus</name>
    <dbReference type="NCBI Taxonomy" id="2794344"/>
    <lineage>
        <taxon>Bacteria</taxon>
        <taxon>Pseudomonadati</taxon>
        <taxon>Pseudomonadota</taxon>
        <taxon>Gammaproteobacteria</taxon>
        <taxon>Cellvibrionales</taxon>
        <taxon>Spongiibacteraceae</taxon>
        <taxon>Spongiibacter</taxon>
    </lineage>
</organism>
<dbReference type="InterPro" id="IPR013225">
    <property type="entry name" value="PaaX_C"/>
</dbReference>
<dbReference type="SUPFAM" id="SSF46785">
    <property type="entry name" value="Winged helix' DNA-binding domain"/>
    <property type="match status" value="1"/>
</dbReference>
<dbReference type="InterPro" id="IPR036388">
    <property type="entry name" value="WH-like_DNA-bd_sf"/>
</dbReference>
<dbReference type="PIRSF" id="PIRSF020623">
    <property type="entry name" value="PaaX"/>
    <property type="match status" value="1"/>
</dbReference>
<dbReference type="Gene3D" id="1.10.10.10">
    <property type="entry name" value="Winged helix-like DNA-binding domain superfamily/Winged helix DNA-binding domain"/>
    <property type="match status" value="1"/>
</dbReference>
<protein>
    <submittedName>
        <fullName evidence="4">Phenylacetic acid degradation operon negative regulatory protein PaaX</fullName>
    </submittedName>
</protein>
<sequence>MPKNNTDNTLEEWVEHYIKTEEPRSKSLIISVFGDAISPYSEGIWLGELIQLMEAFDINERLVRTNAFRLSDEGWLTSQKQGRRSFYSLTQSGTRRFESAYKHIYQSYNIDWDGQWTLVILQKNFEATTERTELRKELEWNGFSLLSNGVFLHPLASLDTARQIVERNGYQDLALIFRARSIEDSDDFSNKQKIRDSWNLGEVKERYLKFIADFKPASKLLKKSKLTPQLAFQLQTLMIHSFRRANLHDPLLPNELLPHDWPHNEAFELCKSVYHVTCEQAHRYVRETTTIDTRSNSGDRLNIAVKDRFK</sequence>
<evidence type="ECO:0000313" key="5">
    <source>
        <dbReference type="Proteomes" id="UP000596063"/>
    </source>
</evidence>
<dbReference type="Pfam" id="PF08223">
    <property type="entry name" value="PaaX_C"/>
    <property type="match status" value="1"/>
</dbReference>
<feature type="domain" description="Transcriptional repressor PaaX-like N-terminal" evidence="1">
    <location>
        <begin position="24"/>
        <end position="92"/>
    </location>
</feature>
<dbReference type="GO" id="GO:0006351">
    <property type="term" value="P:DNA-templated transcription"/>
    <property type="evidence" value="ECO:0007669"/>
    <property type="project" value="InterPro"/>
</dbReference>
<dbReference type="InterPro" id="IPR036390">
    <property type="entry name" value="WH_DNA-bd_sf"/>
</dbReference>
<name>A0A7T4UPX2_9GAMM</name>
<evidence type="ECO:0000259" key="3">
    <source>
        <dbReference type="Pfam" id="PF20803"/>
    </source>
</evidence>
<dbReference type="Pfam" id="PF20803">
    <property type="entry name" value="PaaX_M"/>
    <property type="match status" value="1"/>
</dbReference>
<dbReference type="KEGG" id="snan:I6N98_13920"/>